<comment type="caution">
    <text evidence="1">The sequence shown here is derived from an EMBL/GenBank/DDBJ whole genome shotgun (WGS) entry which is preliminary data.</text>
</comment>
<proteinExistence type="predicted"/>
<sequence>MAKRTKRAQILGASKAIERARAFTAEWFAQCAQMENLTAEYDTLKSVQSRDGIAAAHEGPNN</sequence>
<protein>
    <submittedName>
        <fullName evidence="1">Uncharacterized protein</fullName>
    </submittedName>
</protein>
<organism evidence="1 2">
    <name type="scientific">Sphingosinicella rhizophila</name>
    <dbReference type="NCBI Taxonomy" id="3050082"/>
    <lineage>
        <taxon>Bacteria</taxon>
        <taxon>Pseudomonadati</taxon>
        <taxon>Pseudomonadota</taxon>
        <taxon>Alphaproteobacteria</taxon>
        <taxon>Sphingomonadales</taxon>
        <taxon>Sphingosinicellaceae</taxon>
        <taxon>Sphingosinicella</taxon>
    </lineage>
</organism>
<dbReference type="RefSeq" id="WP_315728383.1">
    <property type="nucleotide sequence ID" value="NZ_JAVUPU010000013.1"/>
</dbReference>
<gene>
    <name evidence="1" type="ORF">RQX22_17980</name>
</gene>
<dbReference type="Proteomes" id="UP001259572">
    <property type="component" value="Unassembled WGS sequence"/>
</dbReference>
<name>A0ABU3QBY7_9SPHN</name>
<evidence type="ECO:0000313" key="1">
    <source>
        <dbReference type="EMBL" id="MDT9600852.1"/>
    </source>
</evidence>
<dbReference type="EMBL" id="JAVUPU010000013">
    <property type="protein sequence ID" value="MDT9600852.1"/>
    <property type="molecule type" value="Genomic_DNA"/>
</dbReference>
<accession>A0ABU3QBY7</accession>
<evidence type="ECO:0000313" key="2">
    <source>
        <dbReference type="Proteomes" id="UP001259572"/>
    </source>
</evidence>
<keyword evidence="2" id="KW-1185">Reference proteome</keyword>
<reference evidence="1 2" key="1">
    <citation type="submission" date="2023-05" db="EMBL/GenBank/DDBJ databases">
        <authorList>
            <person name="Guo Y."/>
        </authorList>
    </citation>
    <scope>NUCLEOTIDE SEQUENCE [LARGE SCALE GENOMIC DNA]</scope>
    <source>
        <strain evidence="1 2">GR2756</strain>
    </source>
</reference>